<feature type="domain" description="GP-PDE" evidence="1">
    <location>
        <begin position="17"/>
        <end position="272"/>
    </location>
</feature>
<dbReference type="PROSITE" id="PS51704">
    <property type="entry name" value="GP_PDE"/>
    <property type="match status" value="1"/>
</dbReference>
<accession>A0ABN2IFP4</accession>
<name>A0ABN2IFP4_9MICO</name>
<gene>
    <name evidence="2" type="ORF">GCM10009808_22490</name>
</gene>
<dbReference type="Gene3D" id="3.20.20.190">
    <property type="entry name" value="Phosphatidylinositol (PI) phosphodiesterase"/>
    <property type="match status" value="1"/>
</dbReference>
<dbReference type="PANTHER" id="PTHR46211">
    <property type="entry name" value="GLYCEROPHOSPHORYL DIESTER PHOSPHODIESTERASE"/>
    <property type="match status" value="1"/>
</dbReference>
<evidence type="ECO:0000313" key="3">
    <source>
        <dbReference type="Proteomes" id="UP001501690"/>
    </source>
</evidence>
<keyword evidence="3" id="KW-1185">Reference proteome</keyword>
<reference evidence="2 3" key="1">
    <citation type="journal article" date="2019" name="Int. J. Syst. Evol. Microbiol.">
        <title>The Global Catalogue of Microorganisms (GCM) 10K type strain sequencing project: providing services to taxonomists for standard genome sequencing and annotation.</title>
        <authorList>
            <consortium name="The Broad Institute Genomics Platform"/>
            <consortium name="The Broad Institute Genome Sequencing Center for Infectious Disease"/>
            <person name="Wu L."/>
            <person name="Ma J."/>
        </authorList>
    </citation>
    <scope>NUCLEOTIDE SEQUENCE [LARGE SCALE GENOMIC DNA]</scope>
    <source>
        <strain evidence="2 3">JCM 15577</strain>
    </source>
</reference>
<dbReference type="RefSeq" id="WP_344072626.1">
    <property type="nucleotide sequence ID" value="NZ_BAAAPL010000002.1"/>
</dbReference>
<dbReference type="Proteomes" id="UP001501690">
    <property type="component" value="Unassembled WGS sequence"/>
</dbReference>
<proteinExistence type="predicted"/>
<dbReference type="InterPro" id="IPR017946">
    <property type="entry name" value="PLC-like_Pdiesterase_TIM-brl"/>
</dbReference>
<dbReference type="EMBL" id="BAAAPL010000002">
    <property type="protein sequence ID" value="GAA1704131.1"/>
    <property type="molecule type" value="Genomic_DNA"/>
</dbReference>
<sequence>MTLGPLSPVSAHPSGCIGISAHRGASISHPENTLSAFRAALAAGTDGVETDIGLSRDGIPVLLHDDTVDRTTNGTGAVGEFTAAELRALDAGAGEGVPTLDLLLTLIGDRAEINIELKDPDSAGPVLEVVRRHPNVQWFCSSAEWGSLEELRRLDARARIYPLSLGVATVDDMRALALDAGCPAEVIDREYSLVSALKLNLDDALEFASTIDAEGISVSAVRLDAAAIARVHAAGLRVWTWTINDLTRATQLIDAGVDVICTDNPVALLTLREQLATGGSLVA</sequence>
<comment type="caution">
    <text evidence="2">The sequence shown here is derived from an EMBL/GenBank/DDBJ whole genome shotgun (WGS) entry which is preliminary data.</text>
</comment>
<evidence type="ECO:0000259" key="1">
    <source>
        <dbReference type="PROSITE" id="PS51704"/>
    </source>
</evidence>
<protein>
    <submittedName>
        <fullName evidence="2">Glycerophosphodiester phosphodiesterase family protein</fullName>
    </submittedName>
</protein>
<dbReference type="InterPro" id="IPR030395">
    <property type="entry name" value="GP_PDE_dom"/>
</dbReference>
<dbReference type="PANTHER" id="PTHR46211:SF1">
    <property type="entry name" value="GLYCEROPHOSPHODIESTER PHOSPHODIESTERASE, CYTOPLASMIC"/>
    <property type="match status" value="1"/>
</dbReference>
<dbReference type="SUPFAM" id="SSF51695">
    <property type="entry name" value="PLC-like phosphodiesterases"/>
    <property type="match status" value="1"/>
</dbReference>
<dbReference type="Pfam" id="PF03009">
    <property type="entry name" value="GDPD"/>
    <property type="match status" value="1"/>
</dbReference>
<evidence type="ECO:0000313" key="2">
    <source>
        <dbReference type="EMBL" id="GAA1704131.1"/>
    </source>
</evidence>
<organism evidence="2 3">
    <name type="scientific">Microbacterium sediminicola</name>
    <dbReference type="NCBI Taxonomy" id="415210"/>
    <lineage>
        <taxon>Bacteria</taxon>
        <taxon>Bacillati</taxon>
        <taxon>Actinomycetota</taxon>
        <taxon>Actinomycetes</taxon>
        <taxon>Micrococcales</taxon>
        <taxon>Microbacteriaceae</taxon>
        <taxon>Microbacterium</taxon>
    </lineage>
</organism>